<dbReference type="EMBL" id="MU274900">
    <property type="protein sequence ID" value="KAI0094743.1"/>
    <property type="molecule type" value="Genomic_DNA"/>
</dbReference>
<accession>A0ACB8UK73</accession>
<sequence>MYFSKLFVIFTAVTAASAMTTHFGRRDLHHRRAVAAREPELVTPTLVQVVPRPRKRANGRCKTSSPASSAALATTSAAANAGNDPPTFISSSVEHTTATPTKEPTTQASPTTHTPTTSHTTATPSPTSGSSSSGGNGDIHTGEGTYYATGLGSCGITNKDADFIAAVSHILYDQHANGANPNNNALCNKKATATYKGKSVTVTITDRCTGCAEYDLDFSPSAFSQLADQSIGRIYGMTWQFDD</sequence>
<gene>
    <name evidence="1" type="ORF">BDY19DRAFT_39880</name>
</gene>
<protein>
    <submittedName>
        <fullName evidence="1">RlpA-like double-psi beta-barrel-protein domain-containing protein-containing protein</fullName>
    </submittedName>
</protein>
<keyword evidence="2" id="KW-1185">Reference proteome</keyword>
<dbReference type="Proteomes" id="UP001055072">
    <property type="component" value="Unassembled WGS sequence"/>
</dbReference>
<evidence type="ECO:0000313" key="1">
    <source>
        <dbReference type="EMBL" id="KAI0094743.1"/>
    </source>
</evidence>
<evidence type="ECO:0000313" key="2">
    <source>
        <dbReference type="Proteomes" id="UP001055072"/>
    </source>
</evidence>
<proteinExistence type="predicted"/>
<reference evidence="1" key="1">
    <citation type="journal article" date="2021" name="Environ. Microbiol.">
        <title>Gene family expansions and transcriptome signatures uncover fungal adaptations to wood decay.</title>
        <authorList>
            <person name="Hage H."/>
            <person name="Miyauchi S."/>
            <person name="Viragh M."/>
            <person name="Drula E."/>
            <person name="Min B."/>
            <person name="Chaduli D."/>
            <person name="Navarro D."/>
            <person name="Favel A."/>
            <person name="Norest M."/>
            <person name="Lesage-Meessen L."/>
            <person name="Balint B."/>
            <person name="Merenyi Z."/>
            <person name="de Eugenio L."/>
            <person name="Morin E."/>
            <person name="Martinez A.T."/>
            <person name="Baldrian P."/>
            <person name="Stursova M."/>
            <person name="Martinez M.J."/>
            <person name="Novotny C."/>
            <person name="Magnuson J.K."/>
            <person name="Spatafora J.W."/>
            <person name="Maurice S."/>
            <person name="Pangilinan J."/>
            <person name="Andreopoulos W."/>
            <person name="LaButti K."/>
            <person name="Hundley H."/>
            <person name="Na H."/>
            <person name="Kuo A."/>
            <person name="Barry K."/>
            <person name="Lipzen A."/>
            <person name="Henrissat B."/>
            <person name="Riley R."/>
            <person name="Ahrendt S."/>
            <person name="Nagy L.G."/>
            <person name="Grigoriev I.V."/>
            <person name="Martin F."/>
            <person name="Rosso M.N."/>
        </authorList>
    </citation>
    <scope>NUCLEOTIDE SEQUENCE</scope>
    <source>
        <strain evidence="1">CBS 384.51</strain>
    </source>
</reference>
<comment type="caution">
    <text evidence="1">The sequence shown here is derived from an EMBL/GenBank/DDBJ whole genome shotgun (WGS) entry which is preliminary data.</text>
</comment>
<organism evidence="1 2">
    <name type="scientific">Irpex rosettiformis</name>
    <dbReference type="NCBI Taxonomy" id="378272"/>
    <lineage>
        <taxon>Eukaryota</taxon>
        <taxon>Fungi</taxon>
        <taxon>Dikarya</taxon>
        <taxon>Basidiomycota</taxon>
        <taxon>Agaricomycotina</taxon>
        <taxon>Agaricomycetes</taxon>
        <taxon>Polyporales</taxon>
        <taxon>Irpicaceae</taxon>
        <taxon>Irpex</taxon>
    </lineage>
</organism>
<name>A0ACB8UK73_9APHY</name>